<reference evidence="2 3" key="1">
    <citation type="submission" date="2020-11" db="EMBL/GenBank/DDBJ databases">
        <title>A novel isolate from a Black sea contaminated sediment with potential to produce alkanes: Plantactinospora alkalitolerans sp. nov.</title>
        <authorList>
            <person name="Carro L."/>
            <person name="Veyisoglu A."/>
            <person name="Guven K."/>
            <person name="Schumann P."/>
            <person name="Klenk H.-P."/>
            <person name="Sahin N."/>
        </authorList>
    </citation>
    <scope>NUCLEOTIDE SEQUENCE [LARGE SCALE GENOMIC DNA]</scope>
    <source>
        <strain evidence="2 3">S1510</strain>
    </source>
</reference>
<sequence>MSLEKGSAEAEKEPARSRGAGRPTLAIALGLVVGVAFGAFIYASGFGRSSSLGEGSVPIAVLTGLLVTVGTAWTMFRKGW</sequence>
<comment type="caution">
    <text evidence="2">The sequence shown here is derived from an EMBL/GenBank/DDBJ whole genome shotgun (WGS) entry which is preliminary data.</text>
</comment>
<dbReference type="EMBL" id="JADPUN010000397">
    <property type="protein sequence ID" value="MBF9134868.1"/>
    <property type="molecule type" value="Genomic_DNA"/>
</dbReference>
<evidence type="ECO:0000313" key="3">
    <source>
        <dbReference type="Proteomes" id="UP000638560"/>
    </source>
</evidence>
<feature type="transmembrane region" description="Helical" evidence="1">
    <location>
        <begin position="25"/>
        <end position="45"/>
    </location>
</feature>
<keyword evidence="1" id="KW-1133">Transmembrane helix</keyword>
<protein>
    <submittedName>
        <fullName evidence="2">Uncharacterized protein</fullName>
    </submittedName>
</protein>
<keyword evidence="1" id="KW-0472">Membrane</keyword>
<dbReference type="Proteomes" id="UP000638560">
    <property type="component" value="Unassembled WGS sequence"/>
</dbReference>
<gene>
    <name evidence="2" type="ORF">I0C86_38990</name>
</gene>
<feature type="transmembrane region" description="Helical" evidence="1">
    <location>
        <begin position="57"/>
        <end position="76"/>
    </location>
</feature>
<keyword evidence="3" id="KW-1185">Reference proteome</keyword>
<proteinExistence type="predicted"/>
<evidence type="ECO:0000256" key="1">
    <source>
        <dbReference type="SAM" id="Phobius"/>
    </source>
</evidence>
<dbReference type="RefSeq" id="WP_196206338.1">
    <property type="nucleotide sequence ID" value="NZ_JADPUN010000397.1"/>
</dbReference>
<accession>A0ABS0H8R1</accession>
<evidence type="ECO:0000313" key="2">
    <source>
        <dbReference type="EMBL" id="MBF9134868.1"/>
    </source>
</evidence>
<organism evidence="2 3">
    <name type="scientific">Plantactinospora alkalitolerans</name>
    <dbReference type="NCBI Taxonomy" id="2789879"/>
    <lineage>
        <taxon>Bacteria</taxon>
        <taxon>Bacillati</taxon>
        <taxon>Actinomycetota</taxon>
        <taxon>Actinomycetes</taxon>
        <taxon>Micromonosporales</taxon>
        <taxon>Micromonosporaceae</taxon>
        <taxon>Plantactinospora</taxon>
    </lineage>
</organism>
<name>A0ABS0H8R1_9ACTN</name>
<keyword evidence="1" id="KW-0812">Transmembrane</keyword>